<feature type="transmembrane region" description="Helical" evidence="1">
    <location>
        <begin position="6"/>
        <end position="23"/>
    </location>
</feature>
<organism evidence="3 4">
    <name type="scientific">Bhargavaea beijingensis</name>
    <dbReference type="NCBI Taxonomy" id="426756"/>
    <lineage>
        <taxon>Bacteria</taxon>
        <taxon>Bacillati</taxon>
        <taxon>Bacillota</taxon>
        <taxon>Bacilli</taxon>
        <taxon>Bacillales</taxon>
        <taxon>Caryophanaceae</taxon>
        <taxon>Bhargavaea</taxon>
    </lineage>
</organism>
<keyword evidence="1" id="KW-0812">Transmembrane</keyword>
<accession>A0A1G6Y5X6</accession>
<evidence type="ECO:0000313" key="3">
    <source>
        <dbReference type="EMBL" id="SDD85692.1"/>
    </source>
</evidence>
<dbReference type="EMBL" id="FNAR01000001">
    <property type="protein sequence ID" value="SDD85692.1"/>
    <property type="molecule type" value="Genomic_DNA"/>
</dbReference>
<dbReference type="InterPro" id="IPR049293">
    <property type="entry name" value="DUF6843"/>
</dbReference>
<dbReference type="Proteomes" id="UP000198823">
    <property type="component" value="Unassembled WGS sequence"/>
</dbReference>
<feature type="domain" description="DUF6843" evidence="2">
    <location>
        <begin position="116"/>
        <end position="221"/>
    </location>
</feature>
<feature type="transmembrane region" description="Helical" evidence="1">
    <location>
        <begin position="35"/>
        <end position="55"/>
    </location>
</feature>
<evidence type="ECO:0000256" key="1">
    <source>
        <dbReference type="SAM" id="Phobius"/>
    </source>
</evidence>
<dbReference type="Pfam" id="PF20862">
    <property type="entry name" value="DUF6843"/>
    <property type="match status" value="1"/>
</dbReference>
<evidence type="ECO:0000313" key="4">
    <source>
        <dbReference type="Proteomes" id="UP000198823"/>
    </source>
</evidence>
<keyword evidence="1" id="KW-1133">Transmembrane helix</keyword>
<evidence type="ECO:0000259" key="2">
    <source>
        <dbReference type="Pfam" id="PF20862"/>
    </source>
</evidence>
<reference evidence="3 4" key="1">
    <citation type="submission" date="2016-10" db="EMBL/GenBank/DDBJ databases">
        <authorList>
            <person name="de Groot N.N."/>
        </authorList>
    </citation>
    <scope>NUCLEOTIDE SEQUENCE [LARGE SCALE GENOMIC DNA]</scope>
    <source>
        <strain evidence="3 4">CGMCC 1.6762</strain>
    </source>
</reference>
<name>A0A1G6Y5X6_9BACL</name>
<gene>
    <name evidence="3" type="ORF">SAMN04488126_101318</name>
</gene>
<proteinExistence type="predicted"/>
<dbReference type="OrthoDB" id="68404at2"/>
<sequence>MSLITLYQIALSVLASAGIAFVVRQLLHKFRKQGVLTLMSGFAVTLLFCYLMKTIFRIEFYGVALAVLALLLYVLFIGLWNDRKGSLTKRAGMIVSVLFIAALLYLSAINSEPGVDETFLLPMGFEGCVLINYEVVGAPPLKIEDNEIVYQVPDDGIINTSSPMDFGWVSKENSGASRLRAFYVDQAGNKVQELPQEKIRFGANGSVKEEGKPERTHYYQLFGDEEVEAEECPALKIP</sequence>
<dbReference type="RefSeq" id="WP_092093702.1">
    <property type="nucleotide sequence ID" value="NZ_FNAR01000001.1"/>
</dbReference>
<protein>
    <recommendedName>
        <fullName evidence="2">DUF6843 domain-containing protein</fullName>
    </recommendedName>
</protein>
<feature type="transmembrane region" description="Helical" evidence="1">
    <location>
        <begin position="61"/>
        <end position="79"/>
    </location>
</feature>
<dbReference type="STRING" id="426756.SAMN04488126_101318"/>
<dbReference type="AlphaFoldDB" id="A0A1G6Y5X6"/>
<feature type="transmembrane region" description="Helical" evidence="1">
    <location>
        <begin position="91"/>
        <end position="109"/>
    </location>
</feature>
<keyword evidence="1" id="KW-0472">Membrane</keyword>